<dbReference type="EMBL" id="KN831955">
    <property type="protein sequence ID" value="KIO09030.1"/>
    <property type="molecule type" value="Genomic_DNA"/>
</dbReference>
<reference evidence="2" key="2">
    <citation type="submission" date="2015-01" db="EMBL/GenBank/DDBJ databases">
        <title>Evolutionary Origins and Diversification of the Mycorrhizal Mutualists.</title>
        <authorList>
            <consortium name="DOE Joint Genome Institute"/>
            <consortium name="Mycorrhizal Genomics Consortium"/>
            <person name="Kohler A."/>
            <person name="Kuo A."/>
            <person name="Nagy L.G."/>
            <person name="Floudas D."/>
            <person name="Copeland A."/>
            <person name="Barry K.W."/>
            <person name="Cichocki N."/>
            <person name="Veneault-Fourrey C."/>
            <person name="LaButti K."/>
            <person name="Lindquist E.A."/>
            <person name="Lipzen A."/>
            <person name="Lundell T."/>
            <person name="Morin E."/>
            <person name="Murat C."/>
            <person name="Riley R."/>
            <person name="Ohm R."/>
            <person name="Sun H."/>
            <person name="Tunlid A."/>
            <person name="Henrissat B."/>
            <person name="Grigoriev I.V."/>
            <person name="Hibbett D.S."/>
            <person name="Martin F."/>
        </authorList>
    </citation>
    <scope>NUCLEOTIDE SEQUENCE [LARGE SCALE GENOMIC DNA]</scope>
    <source>
        <strain evidence="2">Marx 270</strain>
    </source>
</reference>
<evidence type="ECO:0000313" key="1">
    <source>
        <dbReference type="EMBL" id="KIO09030.1"/>
    </source>
</evidence>
<dbReference type="AlphaFoldDB" id="A0A0C3P6R8"/>
<gene>
    <name evidence="1" type="ORF">M404DRAFT_996749</name>
</gene>
<name>A0A0C3P6R8_PISTI</name>
<organism evidence="1 2">
    <name type="scientific">Pisolithus tinctorius Marx 270</name>
    <dbReference type="NCBI Taxonomy" id="870435"/>
    <lineage>
        <taxon>Eukaryota</taxon>
        <taxon>Fungi</taxon>
        <taxon>Dikarya</taxon>
        <taxon>Basidiomycota</taxon>
        <taxon>Agaricomycotina</taxon>
        <taxon>Agaricomycetes</taxon>
        <taxon>Agaricomycetidae</taxon>
        <taxon>Boletales</taxon>
        <taxon>Sclerodermatineae</taxon>
        <taxon>Pisolithaceae</taxon>
        <taxon>Pisolithus</taxon>
    </lineage>
</organism>
<protein>
    <submittedName>
        <fullName evidence="1">Uncharacterized protein</fullName>
    </submittedName>
</protein>
<reference evidence="1 2" key="1">
    <citation type="submission" date="2014-04" db="EMBL/GenBank/DDBJ databases">
        <authorList>
            <consortium name="DOE Joint Genome Institute"/>
            <person name="Kuo A."/>
            <person name="Kohler A."/>
            <person name="Costa M.D."/>
            <person name="Nagy L.G."/>
            <person name="Floudas D."/>
            <person name="Copeland A."/>
            <person name="Barry K.W."/>
            <person name="Cichocki N."/>
            <person name="Veneault-Fourrey C."/>
            <person name="LaButti K."/>
            <person name="Lindquist E.A."/>
            <person name="Lipzen A."/>
            <person name="Lundell T."/>
            <person name="Morin E."/>
            <person name="Murat C."/>
            <person name="Sun H."/>
            <person name="Tunlid A."/>
            <person name="Henrissat B."/>
            <person name="Grigoriev I.V."/>
            <person name="Hibbett D.S."/>
            <person name="Martin F."/>
            <person name="Nordberg H.P."/>
            <person name="Cantor M.N."/>
            <person name="Hua S.X."/>
        </authorList>
    </citation>
    <scope>NUCLEOTIDE SEQUENCE [LARGE SCALE GENOMIC DNA]</scope>
    <source>
        <strain evidence="1 2">Marx 270</strain>
    </source>
</reference>
<keyword evidence="2" id="KW-1185">Reference proteome</keyword>
<accession>A0A0C3P6R8</accession>
<proteinExistence type="predicted"/>
<dbReference type="InParanoid" id="A0A0C3P6R8"/>
<dbReference type="Proteomes" id="UP000054217">
    <property type="component" value="Unassembled WGS sequence"/>
</dbReference>
<evidence type="ECO:0000313" key="2">
    <source>
        <dbReference type="Proteomes" id="UP000054217"/>
    </source>
</evidence>
<dbReference type="HOGENOM" id="CLU_2688787_0_0_1"/>
<sequence length="74" mass="7976">MRARASDPLIDCLRGYRAARYAVMICTLELASVAGVYHTSNSESMFGTTLLTPDSHNLSLAVSCPKLPTPHKAP</sequence>